<evidence type="ECO:0000256" key="5">
    <source>
        <dbReference type="ARBA" id="ARBA00022842"/>
    </source>
</evidence>
<name>A0A399FBF9_9DEIN</name>
<keyword evidence="11" id="KW-1185">Reference proteome</keyword>
<keyword evidence="4 8" id="KW-0547">Nucleotide-binding</keyword>
<dbReference type="OrthoDB" id="9788394at2"/>
<dbReference type="EC" id="2.7.7.77" evidence="8"/>
<dbReference type="GO" id="GO:0006777">
    <property type="term" value="P:Mo-molybdopterin cofactor biosynthetic process"/>
    <property type="evidence" value="ECO:0007669"/>
    <property type="project" value="UniProtKB-KW"/>
</dbReference>
<reference evidence="10 11" key="1">
    <citation type="submission" date="2018-08" db="EMBL/GenBank/DDBJ databases">
        <title>Meiothermus granaticius genome AF-68 sequencing project.</title>
        <authorList>
            <person name="Da Costa M.S."/>
            <person name="Albuquerque L."/>
            <person name="Raposo P."/>
            <person name="Froufe H.J.C."/>
            <person name="Barroso C.S."/>
            <person name="Egas C."/>
        </authorList>
    </citation>
    <scope>NUCLEOTIDE SEQUENCE [LARGE SCALE GENOMIC DNA]</scope>
    <source>
        <strain evidence="10 11">AF-68</strain>
    </source>
</reference>
<dbReference type="Proteomes" id="UP000266178">
    <property type="component" value="Unassembled WGS sequence"/>
</dbReference>
<evidence type="ECO:0000256" key="8">
    <source>
        <dbReference type="HAMAP-Rule" id="MF_00316"/>
    </source>
</evidence>
<feature type="binding site" evidence="8">
    <location>
        <position position="90"/>
    </location>
    <ligand>
        <name>Mg(2+)</name>
        <dbReference type="ChEBI" id="CHEBI:18420"/>
    </ligand>
</feature>
<comment type="caution">
    <text evidence="8">Lacks conserved residue(s) required for the propagation of feature annotation.</text>
</comment>
<feature type="binding site" evidence="8">
    <location>
        <begin position="8"/>
        <end position="10"/>
    </location>
    <ligand>
        <name>GTP</name>
        <dbReference type="ChEBI" id="CHEBI:37565"/>
    </ligand>
</feature>
<dbReference type="InterPro" id="IPR025877">
    <property type="entry name" value="MobA-like_NTP_Trfase"/>
</dbReference>
<comment type="similarity">
    <text evidence="8">Belongs to the MobA family.</text>
</comment>
<comment type="function">
    <text evidence="8">Transfers a GMP moiety from GTP to Mo-molybdopterin (Mo-MPT) cofactor (Moco or molybdenum cofactor) to form Mo-molybdopterin guanine dinucleotide (Mo-MGD) cofactor.</text>
</comment>
<keyword evidence="3 8" id="KW-0479">Metal-binding</keyword>
<proteinExistence type="inferred from homology"/>
<evidence type="ECO:0000256" key="3">
    <source>
        <dbReference type="ARBA" id="ARBA00022723"/>
    </source>
</evidence>
<comment type="catalytic activity">
    <reaction evidence="8">
        <text>Mo-molybdopterin + GTP + H(+) = Mo-molybdopterin guanine dinucleotide + diphosphate</text>
        <dbReference type="Rhea" id="RHEA:34243"/>
        <dbReference type="ChEBI" id="CHEBI:15378"/>
        <dbReference type="ChEBI" id="CHEBI:33019"/>
        <dbReference type="ChEBI" id="CHEBI:37565"/>
        <dbReference type="ChEBI" id="CHEBI:71302"/>
        <dbReference type="ChEBI" id="CHEBI:71310"/>
        <dbReference type="EC" id="2.7.7.77"/>
    </reaction>
</comment>
<evidence type="ECO:0000256" key="1">
    <source>
        <dbReference type="ARBA" id="ARBA00022490"/>
    </source>
</evidence>
<protein>
    <recommendedName>
        <fullName evidence="8">Probable molybdenum cofactor guanylyltransferase</fullName>
        <shortName evidence="8">MoCo guanylyltransferase</shortName>
        <ecNumber evidence="8">2.7.7.77</ecNumber>
    </recommendedName>
    <alternativeName>
        <fullName evidence="8">GTP:molybdopterin guanylyltransferase</fullName>
    </alternativeName>
    <alternativeName>
        <fullName evidence="8">Mo-MPT guanylyltransferase</fullName>
    </alternativeName>
    <alternativeName>
        <fullName evidence="8">Molybdopterin guanylyltransferase</fullName>
    </alternativeName>
    <alternativeName>
        <fullName evidence="8">Molybdopterin-guanine dinucleotide synthase</fullName>
        <shortName evidence="8">MGD synthase</shortName>
    </alternativeName>
</protein>
<dbReference type="HAMAP" id="MF_00316">
    <property type="entry name" value="MobA"/>
    <property type="match status" value="1"/>
</dbReference>
<dbReference type="PANTHER" id="PTHR19136">
    <property type="entry name" value="MOLYBDENUM COFACTOR GUANYLYLTRANSFERASE"/>
    <property type="match status" value="1"/>
</dbReference>
<evidence type="ECO:0000256" key="6">
    <source>
        <dbReference type="ARBA" id="ARBA00023134"/>
    </source>
</evidence>
<keyword evidence="1 8" id="KW-0963">Cytoplasm</keyword>
<dbReference type="Gene3D" id="3.90.550.10">
    <property type="entry name" value="Spore Coat Polysaccharide Biosynthesis Protein SpsA, Chain A"/>
    <property type="match status" value="1"/>
</dbReference>
<evidence type="ECO:0000313" key="11">
    <source>
        <dbReference type="Proteomes" id="UP000266178"/>
    </source>
</evidence>
<dbReference type="SUPFAM" id="SSF53448">
    <property type="entry name" value="Nucleotide-diphospho-sugar transferases"/>
    <property type="match status" value="1"/>
</dbReference>
<gene>
    <name evidence="10" type="primary">mobA_1</name>
    <name evidence="8" type="synonym">mobA</name>
    <name evidence="10" type="ORF">Mgrana_00985</name>
</gene>
<dbReference type="GO" id="GO:0046872">
    <property type="term" value="F:metal ion binding"/>
    <property type="evidence" value="ECO:0007669"/>
    <property type="project" value="UniProtKB-KW"/>
</dbReference>
<organism evidence="10 11">
    <name type="scientific">Meiothermus granaticius NBRC 107808</name>
    <dbReference type="NCBI Taxonomy" id="1227551"/>
    <lineage>
        <taxon>Bacteria</taxon>
        <taxon>Thermotogati</taxon>
        <taxon>Deinococcota</taxon>
        <taxon>Deinococci</taxon>
        <taxon>Thermales</taxon>
        <taxon>Thermaceae</taxon>
        <taxon>Meiothermus</taxon>
    </lineage>
</organism>
<keyword evidence="6 8" id="KW-0342">GTP-binding</keyword>
<evidence type="ECO:0000256" key="7">
    <source>
        <dbReference type="ARBA" id="ARBA00023150"/>
    </source>
</evidence>
<dbReference type="InterPro" id="IPR029044">
    <property type="entry name" value="Nucleotide-diphossugar_trans"/>
</dbReference>
<keyword evidence="5 8" id="KW-0460">Magnesium</keyword>
<dbReference type="RefSeq" id="WP_119356495.1">
    <property type="nucleotide sequence ID" value="NZ_BJXM01000006.1"/>
</dbReference>
<dbReference type="GO" id="GO:0005737">
    <property type="term" value="C:cytoplasm"/>
    <property type="evidence" value="ECO:0007669"/>
    <property type="project" value="UniProtKB-SubCell"/>
</dbReference>
<evidence type="ECO:0000259" key="9">
    <source>
        <dbReference type="Pfam" id="PF12804"/>
    </source>
</evidence>
<dbReference type="CDD" id="cd02503">
    <property type="entry name" value="MobA"/>
    <property type="match status" value="1"/>
</dbReference>
<dbReference type="GO" id="GO:0061603">
    <property type="term" value="F:molybdenum cofactor guanylyltransferase activity"/>
    <property type="evidence" value="ECO:0007669"/>
    <property type="project" value="UniProtKB-EC"/>
</dbReference>
<comment type="subcellular location">
    <subcellularLocation>
        <location evidence="8">Cytoplasm</location>
    </subcellularLocation>
</comment>
<keyword evidence="10" id="KW-0548">Nucleotidyltransferase</keyword>
<evidence type="ECO:0000313" key="10">
    <source>
        <dbReference type="EMBL" id="RIH93026.1"/>
    </source>
</evidence>
<feature type="binding site" evidence="8">
    <location>
        <position position="90"/>
    </location>
    <ligand>
        <name>GTP</name>
        <dbReference type="ChEBI" id="CHEBI:37565"/>
    </ligand>
</feature>
<dbReference type="AlphaFoldDB" id="A0A399FBF9"/>
<comment type="caution">
    <text evidence="10">The sequence shown here is derived from an EMBL/GenBank/DDBJ whole genome shotgun (WGS) entry which is preliminary data.</text>
</comment>
<dbReference type="EMBL" id="QWLB01000010">
    <property type="protein sequence ID" value="RIH93026.1"/>
    <property type="molecule type" value="Genomic_DNA"/>
</dbReference>
<dbReference type="InterPro" id="IPR013482">
    <property type="entry name" value="Molybde_CF_guanTrfase"/>
</dbReference>
<comment type="cofactor">
    <cofactor evidence="8">
        <name>Mg(2+)</name>
        <dbReference type="ChEBI" id="CHEBI:18420"/>
    </cofactor>
</comment>
<dbReference type="Pfam" id="PF12804">
    <property type="entry name" value="NTP_transf_3"/>
    <property type="match status" value="1"/>
</dbReference>
<accession>A0A399FBF9</accession>
<feature type="binding site" evidence="8">
    <location>
        <position position="61"/>
    </location>
    <ligand>
        <name>GTP</name>
        <dbReference type="ChEBI" id="CHEBI:37565"/>
    </ligand>
</feature>
<keyword evidence="2 8" id="KW-0808">Transferase</keyword>
<feature type="binding site" evidence="8">
    <location>
        <position position="20"/>
    </location>
    <ligand>
        <name>GTP</name>
        <dbReference type="ChEBI" id="CHEBI:37565"/>
    </ligand>
</feature>
<dbReference type="GO" id="GO:0005525">
    <property type="term" value="F:GTP binding"/>
    <property type="evidence" value="ECO:0007669"/>
    <property type="project" value="UniProtKB-UniRule"/>
</dbReference>
<keyword evidence="7 8" id="KW-0501">Molybdenum cofactor biosynthesis</keyword>
<evidence type="ECO:0000256" key="4">
    <source>
        <dbReference type="ARBA" id="ARBA00022741"/>
    </source>
</evidence>
<dbReference type="PANTHER" id="PTHR19136:SF81">
    <property type="entry name" value="MOLYBDENUM COFACTOR GUANYLYLTRANSFERASE"/>
    <property type="match status" value="1"/>
</dbReference>
<sequence length="193" mass="21172">MEFSGAVLAGGQSRRFGQDKALYPYRGKPLLAWVLEGLAEASERFVVANRPYPIDALVYPDLWPGGGTMSGLHTALAQARHPWVAVAACDQPFLSRAYWRYLREHIQPGCLVVMAESKAGPEPLGALYHKSLEPLVLERLQGAHLKIQDLLETLPSVRLPVAELTPRFGEHLLANLNTLSELEALESGLDPLG</sequence>
<comment type="domain">
    <text evidence="8">The N-terminal domain determines nucleotide recognition and specific binding, while the C-terminal domain determines the specific binding to the target protein.</text>
</comment>
<evidence type="ECO:0000256" key="2">
    <source>
        <dbReference type="ARBA" id="ARBA00022679"/>
    </source>
</evidence>
<feature type="domain" description="MobA-like NTP transferase" evidence="9">
    <location>
        <begin position="5"/>
        <end position="151"/>
    </location>
</feature>